<dbReference type="Pfam" id="PF21960">
    <property type="entry name" value="RCF1-5-like_lid"/>
    <property type="match status" value="1"/>
</dbReference>
<feature type="domain" description="AAA+ ATPase" evidence="9">
    <location>
        <begin position="55"/>
        <end position="183"/>
    </location>
</feature>
<evidence type="ECO:0000256" key="3">
    <source>
        <dbReference type="ARBA" id="ARBA00022705"/>
    </source>
</evidence>
<dbReference type="Gene3D" id="1.10.8.60">
    <property type="match status" value="1"/>
</dbReference>
<dbReference type="NCBIfam" id="NF003229">
    <property type="entry name" value="PRK04195.1-5"/>
    <property type="match status" value="1"/>
</dbReference>
<evidence type="ECO:0000313" key="11">
    <source>
        <dbReference type="Proteomes" id="UP000001037"/>
    </source>
</evidence>
<evidence type="ECO:0000256" key="1">
    <source>
        <dbReference type="ARBA" id="ARBA00006878"/>
    </source>
</evidence>
<protein>
    <recommendedName>
        <fullName evidence="2 7">Replication factor C large subunit</fullName>
        <shortName evidence="7">RFC large subunit</shortName>
    </recommendedName>
    <alternativeName>
        <fullName evidence="6 7">Clamp loader large subunit</fullName>
    </alternativeName>
</protein>
<sequence>MLPTVPGEHLPWVIKYRPKCIDPKPGCIMHVVDQEQAKRLFVPWLKQWLSGKPPEKKAVLFYGPAGCGKTSLVEAAAHEYNLELVEMNASDFRRKEDIERVARVAATQMSLFGRKKIILLDEVDGISGTADKGGLDAVLHLIEVAKHPIVMTANDPWDQKLKPLRDASLMVPFYRLQDRYVVEVLSRICKLEGIHCEPEALELLAKRAEGDLRSAINDLQGIAEGYGEVTVQLVQALATSRDREYNPYEMLDHLFKSKYAWQAKRAVTHANLDYETILQWINENIPVAYDDPEDVWRAHEALARADQYLGRIRKTIDWSLLSYVFDMAGPGVAMARRKSRWKFRYKFQYPEKIKLMAQTKEQRELREAIAAHLAPRLSVSKRRFRSEILPFLQIIFRYNPRYAARLAIGYNLTERMVKYLAGPAASEVLEHMRLLLMRMEKPATATEAATATQASRTTATAKTLPTTSKSTRTTTRTTTTRRSSTSRRRTSKKSSGSGRQRTLF</sequence>
<dbReference type="eggNOG" id="arCOG00470">
    <property type="taxonomic scope" value="Archaea"/>
</dbReference>
<dbReference type="HAMAP" id="MF_01508">
    <property type="entry name" value="RfcL"/>
    <property type="match status" value="1"/>
</dbReference>
<dbReference type="PANTHER" id="PTHR23389:SF6">
    <property type="entry name" value="REPLICATION FACTOR C SUBUNIT 1"/>
    <property type="match status" value="1"/>
</dbReference>
<evidence type="ECO:0000313" key="10">
    <source>
        <dbReference type="EMBL" id="AEM39602.1"/>
    </source>
</evidence>
<keyword evidence="5 7" id="KW-0067">ATP-binding</keyword>
<evidence type="ECO:0000256" key="7">
    <source>
        <dbReference type="HAMAP-Rule" id="MF_01508"/>
    </source>
</evidence>
<dbReference type="HOGENOM" id="CLU_027255_1_1_2"/>
<feature type="compositionally biased region" description="Low complexity" evidence="8">
    <location>
        <begin position="446"/>
        <end position="483"/>
    </location>
</feature>
<dbReference type="Pfam" id="PF00004">
    <property type="entry name" value="AAA"/>
    <property type="match status" value="1"/>
</dbReference>
<dbReference type="SMART" id="SM00382">
    <property type="entry name" value="AAA"/>
    <property type="match status" value="1"/>
</dbReference>
<evidence type="ECO:0000256" key="4">
    <source>
        <dbReference type="ARBA" id="ARBA00022741"/>
    </source>
</evidence>
<dbReference type="GO" id="GO:0016887">
    <property type="term" value="F:ATP hydrolysis activity"/>
    <property type="evidence" value="ECO:0007669"/>
    <property type="project" value="InterPro"/>
</dbReference>
<dbReference type="GO" id="GO:0006260">
    <property type="term" value="P:DNA replication"/>
    <property type="evidence" value="ECO:0007669"/>
    <property type="project" value="UniProtKB-UniRule"/>
</dbReference>
<dbReference type="PANTHER" id="PTHR23389">
    <property type="entry name" value="CHROMOSOME TRANSMISSION FIDELITY FACTOR 18"/>
    <property type="match status" value="1"/>
</dbReference>
<comment type="function">
    <text evidence="7">Part of the RFC clamp loader complex which loads the PCNA sliding clamp onto DNA.</text>
</comment>
<reference evidence="10 11" key="1">
    <citation type="journal article" date="2011" name="Stand. Genomic Sci.">
        <title>Complete genome sequence of the hyperthermophilic chemolithoautotroph Pyrolobus fumarii type strain (1A).</title>
        <authorList>
            <person name="Anderson I."/>
            <person name="Goker M."/>
            <person name="Nolan M."/>
            <person name="Lucas S."/>
            <person name="Hammon N."/>
            <person name="Deshpande S."/>
            <person name="Cheng J.F."/>
            <person name="Tapia R."/>
            <person name="Han C."/>
            <person name="Goodwin L."/>
            <person name="Pitluck S."/>
            <person name="Huntemann M."/>
            <person name="Liolios K."/>
            <person name="Ivanova N."/>
            <person name="Pagani I."/>
            <person name="Mavromatis K."/>
            <person name="Ovchinikova G."/>
            <person name="Pati A."/>
            <person name="Chen A."/>
            <person name="Palaniappan K."/>
            <person name="Land M."/>
            <person name="Hauser L."/>
            <person name="Brambilla E.M."/>
            <person name="Huber H."/>
            <person name="Yasawong M."/>
            <person name="Rohde M."/>
            <person name="Spring S."/>
            <person name="Abt B."/>
            <person name="Sikorski J."/>
            <person name="Wirth R."/>
            <person name="Detter J.C."/>
            <person name="Woyke T."/>
            <person name="Bristow J."/>
            <person name="Eisen J.A."/>
            <person name="Markowitz V."/>
            <person name="Hugenholtz P."/>
            <person name="Kyrpides N.C."/>
            <person name="Klenk H.P."/>
            <person name="Lapidus A."/>
        </authorList>
    </citation>
    <scope>NUCLEOTIDE SEQUENCE [LARGE SCALE GENOMIC DNA]</scope>
    <source>
        <strain evidence="11">DSM 11204 / 1A</strain>
    </source>
</reference>
<dbReference type="KEGG" id="pfm:Pyrfu_1748"/>
<comment type="subunit">
    <text evidence="7">Heteromultimer composed of small subunits (RfcS) and large subunits (RfcL).</text>
</comment>
<name>G0ECN2_PYRF1</name>
<organism evidence="10 11">
    <name type="scientific">Pyrolobus fumarii (strain DSM 11204 / 1A)</name>
    <dbReference type="NCBI Taxonomy" id="694429"/>
    <lineage>
        <taxon>Archaea</taxon>
        <taxon>Thermoproteota</taxon>
        <taxon>Thermoprotei</taxon>
        <taxon>Desulfurococcales</taxon>
        <taxon>Pyrodictiaceae</taxon>
        <taxon>Pyrolobus</taxon>
    </lineage>
</organism>
<feature type="compositionally biased region" description="Low complexity" evidence="8">
    <location>
        <begin position="493"/>
        <end position="504"/>
    </location>
</feature>
<keyword evidence="11" id="KW-1185">Reference proteome</keyword>
<evidence type="ECO:0000256" key="6">
    <source>
        <dbReference type="ARBA" id="ARBA00032141"/>
    </source>
</evidence>
<feature type="region of interest" description="Disordered" evidence="8">
    <location>
        <begin position="446"/>
        <end position="504"/>
    </location>
</feature>
<dbReference type="STRING" id="694429.Pyrfu_1748"/>
<dbReference type="InterPro" id="IPR047854">
    <property type="entry name" value="RFC_lid"/>
</dbReference>
<proteinExistence type="inferred from homology"/>
<dbReference type="Gene3D" id="3.40.50.300">
    <property type="entry name" value="P-loop containing nucleotide triphosphate hydrolases"/>
    <property type="match status" value="1"/>
</dbReference>
<dbReference type="SUPFAM" id="SSF52540">
    <property type="entry name" value="P-loop containing nucleoside triphosphate hydrolases"/>
    <property type="match status" value="1"/>
</dbReference>
<evidence type="ECO:0000256" key="5">
    <source>
        <dbReference type="ARBA" id="ARBA00022840"/>
    </source>
</evidence>
<evidence type="ECO:0000259" key="9">
    <source>
        <dbReference type="SMART" id="SM00382"/>
    </source>
</evidence>
<dbReference type="CDD" id="cd00009">
    <property type="entry name" value="AAA"/>
    <property type="match status" value="1"/>
</dbReference>
<accession>G0ECN2</accession>
<dbReference type="InParanoid" id="G0ECN2"/>
<comment type="similarity">
    <text evidence="1 7">Belongs to the activator 1 small subunits family. RfcL subfamily.</text>
</comment>
<evidence type="ECO:0000256" key="8">
    <source>
        <dbReference type="SAM" id="MobiDB-lite"/>
    </source>
</evidence>
<dbReference type="GO" id="GO:0003689">
    <property type="term" value="F:DNA clamp loader activity"/>
    <property type="evidence" value="ECO:0007669"/>
    <property type="project" value="UniProtKB-UniRule"/>
</dbReference>
<dbReference type="InterPro" id="IPR003959">
    <property type="entry name" value="ATPase_AAA_core"/>
</dbReference>
<dbReference type="InterPro" id="IPR003593">
    <property type="entry name" value="AAA+_ATPase"/>
</dbReference>
<gene>
    <name evidence="7" type="primary">rfcL</name>
    <name evidence="10" type="ordered locus">Pyrfu_1748</name>
</gene>
<dbReference type="EMBL" id="CP002838">
    <property type="protein sequence ID" value="AEM39602.1"/>
    <property type="molecule type" value="Genomic_DNA"/>
</dbReference>
<dbReference type="InterPro" id="IPR023935">
    <property type="entry name" value="Rep_factor-C_lsu"/>
</dbReference>
<evidence type="ECO:0000256" key="2">
    <source>
        <dbReference type="ARBA" id="ARBA00014793"/>
    </source>
</evidence>
<dbReference type="InterPro" id="IPR027417">
    <property type="entry name" value="P-loop_NTPase"/>
</dbReference>
<dbReference type="Proteomes" id="UP000001037">
    <property type="component" value="Chromosome"/>
</dbReference>
<dbReference type="AlphaFoldDB" id="G0ECN2"/>
<keyword evidence="4 7" id="KW-0547">Nucleotide-binding</keyword>
<feature type="binding site" evidence="7">
    <location>
        <begin position="63"/>
        <end position="70"/>
    </location>
    <ligand>
        <name>ATP</name>
        <dbReference type="ChEBI" id="CHEBI:30616"/>
    </ligand>
</feature>
<dbReference type="GO" id="GO:0005524">
    <property type="term" value="F:ATP binding"/>
    <property type="evidence" value="ECO:0007669"/>
    <property type="project" value="UniProtKB-UniRule"/>
</dbReference>
<keyword evidence="3 7" id="KW-0235">DNA replication</keyword>
<dbReference type="CDD" id="cd18140">
    <property type="entry name" value="HLD_clamp_RFC"/>
    <property type="match status" value="1"/>
</dbReference>